<dbReference type="InterPro" id="IPR046342">
    <property type="entry name" value="CBS_dom_sf"/>
</dbReference>
<dbReference type="InterPro" id="IPR046348">
    <property type="entry name" value="SIS_dom_sf"/>
</dbReference>
<dbReference type="EMBL" id="RCWN01000001">
    <property type="protein sequence ID" value="RLQ89395.1"/>
    <property type="molecule type" value="Genomic_DNA"/>
</dbReference>
<evidence type="ECO:0000256" key="7">
    <source>
        <dbReference type="PROSITE-ProRule" id="PRU00703"/>
    </source>
</evidence>
<dbReference type="Gene3D" id="3.10.580.10">
    <property type="entry name" value="CBS-domain"/>
    <property type="match status" value="1"/>
</dbReference>
<evidence type="ECO:0000259" key="9">
    <source>
        <dbReference type="PROSITE" id="PS51464"/>
    </source>
</evidence>
<protein>
    <submittedName>
        <fullName evidence="10">KpsF/GutQ family sugar-phosphate isomerase</fullName>
    </submittedName>
</protein>
<name>A0A3L7JGE4_9HYPH</name>
<dbReference type="InterPro" id="IPR001347">
    <property type="entry name" value="SIS_dom"/>
</dbReference>
<organism evidence="10 11">
    <name type="scientific">Notoacmeibacter ruber</name>
    <dbReference type="NCBI Taxonomy" id="2670375"/>
    <lineage>
        <taxon>Bacteria</taxon>
        <taxon>Pseudomonadati</taxon>
        <taxon>Pseudomonadota</taxon>
        <taxon>Alphaproteobacteria</taxon>
        <taxon>Hyphomicrobiales</taxon>
        <taxon>Notoacmeibacteraceae</taxon>
        <taxon>Notoacmeibacter</taxon>
    </lineage>
</organism>
<keyword evidence="11" id="KW-1185">Reference proteome</keyword>
<feature type="domain" description="CBS" evidence="8">
    <location>
        <begin position="279"/>
        <end position="331"/>
    </location>
</feature>
<proteinExistence type="inferred from homology"/>
<evidence type="ECO:0000313" key="11">
    <source>
        <dbReference type="Proteomes" id="UP000281094"/>
    </source>
</evidence>
<sequence length="331" mass="35297">MSDRTDVAETESLAKVGRLTIAVEIAGLQHLQDSLSDEFAQVVAKIRDCPGRVIVVGVGKSGHIGNKIAATFASTGTPAFFVHAAEAAHGDLGMIEQNDVVLCLSNSGESAEFKPILQFCRRFSITMIAMTSAPHSSLGRYADLLLLLPKAEEACPMGLAPMTSTTMMLAMGDALASALMRSKGFARDDFAKFHPAGKLGAQLLRLREVMEMYPDRVKLPTVDLATPMRDVIATITAGRCGLTAVTDADDVIVGVVTDGDLRRALTGRESFDKTAEQMMTRDPISIDIESLAVEALNLCHNKRLGAVFIRDESGAVVGAAHLKDLLELGIA</sequence>
<evidence type="ECO:0000256" key="2">
    <source>
        <dbReference type="ARBA" id="ARBA00022737"/>
    </source>
</evidence>
<dbReference type="PROSITE" id="PS51371">
    <property type="entry name" value="CBS"/>
    <property type="match status" value="2"/>
</dbReference>
<dbReference type="CDD" id="cd05014">
    <property type="entry name" value="SIS_Kpsf"/>
    <property type="match status" value="1"/>
</dbReference>
<evidence type="ECO:0000256" key="4">
    <source>
        <dbReference type="PIRNR" id="PIRNR004692"/>
    </source>
</evidence>
<evidence type="ECO:0000256" key="6">
    <source>
        <dbReference type="PIRSR" id="PIRSR004692-3"/>
    </source>
</evidence>
<evidence type="ECO:0000256" key="5">
    <source>
        <dbReference type="PIRSR" id="PIRSR004692-2"/>
    </source>
</evidence>
<dbReference type="InterPro" id="IPR000644">
    <property type="entry name" value="CBS_dom"/>
</dbReference>
<keyword evidence="3 7" id="KW-0129">CBS domain</keyword>
<dbReference type="GO" id="GO:0097367">
    <property type="term" value="F:carbohydrate derivative binding"/>
    <property type="evidence" value="ECO:0007669"/>
    <property type="project" value="InterPro"/>
</dbReference>
<feature type="domain" description="CBS" evidence="8">
    <location>
        <begin position="212"/>
        <end position="273"/>
    </location>
</feature>
<dbReference type="Gene3D" id="3.40.50.10490">
    <property type="entry name" value="Glucose-6-phosphate isomerase like protein, domain 1"/>
    <property type="match status" value="1"/>
</dbReference>
<reference evidence="10 11" key="1">
    <citation type="submission" date="2018-10" db="EMBL/GenBank/DDBJ databases">
        <title>Notoacmeibacter sp. M2BS9Y-3-1, whole genome shotgun sequence.</title>
        <authorList>
            <person name="Tuo L."/>
        </authorList>
    </citation>
    <scope>NUCLEOTIDE SEQUENCE [LARGE SCALE GENOMIC DNA]</scope>
    <source>
        <strain evidence="10 11">M2BS9Y-3-1</strain>
    </source>
</reference>
<feature type="site" description="Catalytically relevant" evidence="6">
    <location>
        <position position="194"/>
    </location>
</feature>
<feature type="site" description="Catalytically relevant" evidence="6">
    <location>
        <position position="112"/>
    </location>
</feature>
<comment type="caution">
    <text evidence="10">The sequence shown here is derived from an EMBL/GenBank/DDBJ whole genome shotgun (WGS) entry which is preliminary data.</text>
</comment>
<feature type="domain" description="SIS" evidence="9">
    <location>
        <begin position="42"/>
        <end position="185"/>
    </location>
</feature>
<dbReference type="PROSITE" id="PS51464">
    <property type="entry name" value="SIS"/>
    <property type="match status" value="1"/>
</dbReference>
<keyword evidence="10" id="KW-0413">Isomerase</keyword>
<gene>
    <name evidence="10" type="ORF">D8780_04440</name>
</gene>
<dbReference type="NCBIfam" id="TIGR00393">
    <property type="entry name" value="kpsF"/>
    <property type="match status" value="1"/>
</dbReference>
<comment type="similarity">
    <text evidence="1 4">Belongs to the SIS family. GutQ/KpsF subfamily.</text>
</comment>
<feature type="binding site" evidence="5">
    <location>
        <position position="83"/>
    </location>
    <ligand>
        <name>Zn(2+)</name>
        <dbReference type="ChEBI" id="CHEBI:29105"/>
    </ligand>
</feature>
<feature type="site" description="Catalytically relevant" evidence="6">
    <location>
        <position position="60"/>
    </location>
</feature>
<dbReference type="InterPro" id="IPR004800">
    <property type="entry name" value="KdsD/KpsF-type"/>
</dbReference>
<dbReference type="Pfam" id="PF00571">
    <property type="entry name" value="CBS"/>
    <property type="match status" value="2"/>
</dbReference>
<dbReference type="CDD" id="cd04604">
    <property type="entry name" value="CBS_pair_SIS_assoc"/>
    <property type="match status" value="1"/>
</dbReference>
<evidence type="ECO:0000259" key="8">
    <source>
        <dbReference type="PROSITE" id="PS51371"/>
    </source>
</evidence>
<evidence type="ECO:0000313" key="10">
    <source>
        <dbReference type="EMBL" id="RLQ89395.1"/>
    </source>
</evidence>
<dbReference type="Proteomes" id="UP000281094">
    <property type="component" value="Unassembled WGS sequence"/>
</dbReference>
<keyword evidence="5" id="KW-0479">Metal-binding</keyword>
<evidence type="ECO:0000256" key="1">
    <source>
        <dbReference type="ARBA" id="ARBA00008165"/>
    </source>
</evidence>
<dbReference type="AlphaFoldDB" id="A0A3L7JGE4"/>
<dbReference type="PIRSF" id="PIRSF004692">
    <property type="entry name" value="KdsD_KpsF"/>
    <property type="match status" value="1"/>
</dbReference>
<feature type="site" description="Catalytically relevant" evidence="6">
    <location>
        <position position="153"/>
    </location>
</feature>
<dbReference type="SUPFAM" id="SSF53697">
    <property type="entry name" value="SIS domain"/>
    <property type="match status" value="1"/>
</dbReference>
<accession>A0A3L7JGE4</accession>
<dbReference type="GO" id="GO:0046872">
    <property type="term" value="F:metal ion binding"/>
    <property type="evidence" value="ECO:0007669"/>
    <property type="project" value="UniProtKB-KW"/>
</dbReference>
<dbReference type="PANTHER" id="PTHR42745">
    <property type="match status" value="1"/>
</dbReference>
<dbReference type="InterPro" id="IPR035474">
    <property type="entry name" value="SIS_Kpsf"/>
</dbReference>
<dbReference type="InterPro" id="IPR050986">
    <property type="entry name" value="GutQ/KpsF_isomerases"/>
</dbReference>
<dbReference type="GO" id="GO:0005975">
    <property type="term" value="P:carbohydrate metabolic process"/>
    <property type="evidence" value="ECO:0007669"/>
    <property type="project" value="InterPro"/>
</dbReference>
<dbReference type="GO" id="GO:0019146">
    <property type="term" value="F:arabinose-5-phosphate isomerase activity"/>
    <property type="evidence" value="ECO:0007669"/>
    <property type="project" value="UniProtKB-ARBA"/>
</dbReference>
<dbReference type="Pfam" id="PF01380">
    <property type="entry name" value="SIS"/>
    <property type="match status" value="1"/>
</dbReference>
<dbReference type="PANTHER" id="PTHR42745:SF1">
    <property type="entry name" value="ARABINOSE 5-PHOSPHATE ISOMERASE KDSD"/>
    <property type="match status" value="1"/>
</dbReference>
<dbReference type="GO" id="GO:1901135">
    <property type="term" value="P:carbohydrate derivative metabolic process"/>
    <property type="evidence" value="ECO:0007669"/>
    <property type="project" value="InterPro"/>
</dbReference>
<keyword evidence="5" id="KW-0862">Zinc</keyword>
<keyword evidence="2" id="KW-0677">Repeat</keyword>
<dbReference type="FunFam" id="3.40.50.10490:FF:000011">
    <property type="entry name" value="Arabinose 5-phosphate isomerase"/>
    <property type="match status" value="1"/>
</dbReference>
<evidence type="ECO:0000256" key="3">
    <source>
        <dbReference type="ARBA" id="ARBA00023122"/>
    </source>
</evidence>